<gene>
    <name evidence="6" type="primary">TGL1</name>
    <name evidence="6" type="ORF">MCUN1_002826</name>
</gene>
<feature type="region of interest" description="Disordered" evidence="3">
    <location>
        <begin position="1"/>
        <end position="23"/>
    </location>
</feature>
<proteinExistence type="predicted"/>
<evidence type="ECO:0000259" key="5">
    <source>
        <dbReference type="Pfam" id="PF04083"/>
    </source>
</evidence>
<dbReference type="AlphaFoldDB" id="A0AAF0J7C2"/>
<dbReference type="PANTHER" id="PTHR11005">
    <property type="entry name" value="LYSOSOMAL ACID LIPASE-RELATED"/>
    <property type="match status" value="1"/>
</dbReference>
<sequence length="650" mass="74511">MSTLDPRDAAEKAGILSEKQPLDMNEELSHLGDEVSYRNQDFGNHETSAKYAAPSEYSDVTAFTAATAGPYRDAAEPYHDDVVPSYRVSNETTRSENDEFEDAPEGDDDLTAYHDAPSRKSRKHAPSSRKSGNSRRPRSERNANGGGAHAYHDNLGRHDEDGDDVEHDYRMDHGVPIEMPHTAAQAANHNVVQRPQDTTYFDPQYHDAQDEEVESFPAFFHHPVGEYGDYNIFSRLYLEIRQFASLMITLQGLLIVMFLAYGRYMNPMRKKPPKARTDLEYERRITGERLSERMEYYAEYWGYKCEEHEIVTAGGWILKAYRISDPRRGNRRGYPVVLQHGILCTSLFFFTAEERSLGFWLVDQGFDVWATNIRSNYGAGHVKYNRWDPRFWAWGVHELADDLVDVVNYVVDASGYRQVAYVGHSQGTGSMFLSLATGYHPELGYKLSSFTALGPAVYPGPSLSRLPFKVMRMFHSRHAWSLLFGVRDFMPPLSIVRAIVPSYYFGHIAYVMFGYLFDFNDHNWVNRQKPKVFRAAAVTTSAELLYFYMASFVYRGCIFDPTIKTPWFPRSFPPLTVVYGTTDYLVLGKPLVDRLLQYERNVEIVHILELQGYEHMDMVFGCDAYKVVFPKIKDTIVRTMDIEDGPVDVL</sequence>
<feature type="compositionally biased region" description="Basic and acidic residues" evidence="3">
    <location>
        <begin position="1"/>
        <end position="11"/>
    </location>
</feature>
<dbReference type="GO" id="GO:0004771">
    <property type="term" value="F:sterol ester esterase activity"/>
    <property type="evidence" value="ECO:0007669"/>
    <property type="project" value="UniProtKB-EC"/>
</dbReference>
<name>A0AAF0J7C2_9BASI</name>
<dbReference type="EC" id="3.1.1.13" evidence="6"/>
<feature type="region of interest" description="Disordered" evidence="3">
    <location>
        <begin position="71"/>
        <end position="168"/>
    </location>
</feature>
<feature type="compositionally biased region" description="Basic and acidic residues" evidence="3">
    <location>
        <begin position="73"/>
        <end position="82"/>
    </location>
</feature>
<feature type="transmembrane region" description="Helical" evidence="4">
    <location>
        <begin position="532"/>
        <end position="554"/>
    </location>
</feature>
<feature type="transmembrane region" description="Helical" evidence="4">
    <location>
        <begin position="243"/>
        <end position="261"/>
    </location>
</feature>
<feature type="domain" description="Partial AB-hydrolase lipase" evidence="5">
    <location>
        <begin position="295"/>
        <end position="351"/>
    </location>
</feature>
<evidence type="ECO:0000313" key="7">
    <source>
        <dbReference type="Proteomes" id="UP001219933"/>
    </source>
</evidence>
<organism evidence="6 7">
    <name type="scientific">Malassezia cuniculi</name>
    <dbReference type="NCBI Taxonomy" id="948313"/>
    <lineage>
        <taxon>Eukaryota</taxon>
        <taxon>Fungi</taxon>
        <taxon>Dikarya</taxon>
        <taxon>Basidiomycota</taxon>
        <taxon>Ustilaginomycotina</taxon>
        <taxon>Malasseziomycetes</taxon>
        <taxon>Malasseziales</taxon>
        <taxon>Malasseziaceae</taxon>
        <taxon>Malassezia</taxon>
    </lineage>
</organism>
<dbReference type="Gene3D" id="3.40.50.1820">
    <property type="entry name" value="alpha/beta hydrolase"/>
    <property type="match status" value="1"/>
</dbReference>
<keyword evidence="4" id="KW-0812">Transmembrane</keyword>
<evidence type="ECO:0000256" key="2">
    <source>
        <dbReference type="ARBA" id="ARBA00048461"/>
    </source>
</evidence>
<dbReference type="SUPFAM" id="SSF53474">
    <property type="entry name" value="alpha/beta-Hydrolases"/>
    <property type="match status" value="1"/>
</dbReference>
<feature type="compositionally biased region" description="Acidic residues" evidence="3">
    <location>
        <begin position="98"/>
        <end position="110"/>
    </location>
</feature>
<evidence type="ECO:0000313" key="6">
    <source>
        <dbReference type="EMBL" id="WFD35955.1"/>
    </source>
</evidence>
<dbReference type="Proteomes" id="UP001219933">
    <property type="component" value="Chromosome 4"/>
</dbReference>
<evidence type="ECO:0000256" key="3">
    <source>
        <dbReference type="SAM" id="MobiDB-lite"/>
    </source>
</evidence>
<feature type="transmembrane region" description="Helical" evidence="4">
    <location>
        <begin position="502"/>
        <end position="520"/>
    </location>
</feature>
<accession>A0AAF0J7C2</accession>
<dbReference type="InterPro" id="IPR006693">
    <property type="entry name" value="AB_hydrolase_lipase"/>
</dbReference>
<evidence type="ECO:0000256" key="4">
    <source>
        <dbReference type="SAM" id="Phobius"/>
    </source>
</evidence>
<keyword evidence="4" id="KW-0472">Membrane</keyword>
<dbReference type="Pfam" id="PF04083">
    <property type="entry name" value="Abhydro_lipase"/>
    <property type="match status" value="1"/>
</dbReference>
<dbReference type="InterPro" id="IPR029058">
    <property type="entry name" value="AB_hydrolase_fold"/>
</dbReference>
<comment type="catalytic activity">
    <reaction evidence="1">
        <text>a diacylglycerol + H2O = a monoacylglycerol + a fatty acid + H(+)</text>
        <dbReference type="Rhea" id="RHEA:32731"/>
        <dbReference type="ChEBI" id="CHEBI:15377"/>
        <dbReference type="ChEBI" id="CHEBI:15378"/>
        <dbReference type="ChEBI" id="CHEBI:17408"/>
        <dbReference type="ChEBI" id="CHEBI:18035"/>
        <dbReference type="ChEBI" id="CHEBI:28868"/>
    </reaction>
</comment>
<keyword evidence="6" id="KW-0378">Hydrolase</keyword>
<feature type="compositionally biased region" description="Basic residues" evidence="3">
    <location>
        <begin position="119"/>
        <end position="138"/>
    </location>
</feature>
<keyword evidence="7" id="KW-1185">Reference proteome</keyword>
<dbReference type="EMBL" id="CP119880">
    <property type="protein sequence ID" value="WFD35955.1"/>
    <property type="molecule type" value="Genomic_DNA"/>
</dbReference>
<feature type="compositionally biased region" description="Basic and acidic residues" evidence="3">
    <location>
        <begin position="150"/>
        <end position="160"/>
    </location>
</feature>
<keyword evidence="4" id="KW-1133">Transmembrane helix</keyword>
<evidence type="ECO:0000256" key="1">
    <source>
        <dbReference type="ARBA" id="ARBA00047591"/>
    </source>
</evidence>
<comment type="catalytic activity">
    <reaction evidence="2">
        <text>a monoacylglycerol + H2O = glycerol + a fatty acid + H(+)</text>
        <dbReference type="Rhea" id="RHEA:15245"/>
        <dbReference type="ChEBI" id="CHEBI:15377"/>
        <dbReference type="ChEBI" id="CHEBI:15378"/>
        <dbReference type="ChEBI" id="CHEBI:17408"/>
        <dbReference type="ChEBI" id="CHEBI:17754"/>
        <dbReference type="ChEBI" id="CHEBI:28868"/>
    </reaction>
</comment>
<reference evidence="6" key="1">
    <citation type="submission" date="2023-03" db="EMBL/GenBank/DDBJ databases">
        <title>Mating type loci evolution in Malassezia.</title>
        <authorList>
            <person name="Coelho M.A."/>
        </authorList>
    </citation>
    <scope>NUCLEOTIDE SEQUENCE</scope>
    <source>
        <strain evidence="6">CBS 11721</strain>
    </source>
</reference>
<protein>
    <submittedName>
        <fullName evidence="6">Sterol esterase</fullName>
        <ecNumber evidence="6">3.1.1.13</ecNumber>
    </submittedName>
</protein>
<dbReference type="GO" id="GO:0006629">
    <property type="term" value="P:lipid metabolic process"/>
    <property type="evidence" value="ECO:0007669"/>
    <property type="project" value="InterPro"/>
</dbReference>